<accession>A0ABP3IXK8</accession>
<protein>
    <recommendedName>
        <fullName evidence="3">Alpha-D-ribose 1-methylphosphonate 5-triphosphate synthase subunit PhnH</fullName>
    </recommendedName>
</protein>
<dbReference type="Proteomes" id="UP001501459">
    <property type="component" value="Unassembled WGS sequence"/>
</dbReference>
<reference evidence="2" key="1">
    <citation type="journal article" date="2019" name="Int. J. Syst. Evol. Microbiol.">
        <title>The Global Catalogue of Microorganisms (GCM) 10K type strain sequencing project: providing services to taxonomists for standard genome sequencing and annotation.</title>
        <authorList>
            <consortium name="The Broad Institute Genomics Platform"/>
            <consortium name="The Broad Institute Genome Sequencing Center for Infectious Disease"/>
            <person name="Wu L."/>
            <person name="Ma J."/>
        </authorList>
    </citation>
    <scope>NUCLEOTIDE SEQUENCE [LARGE SCALE GENOMIC DNA]</scope>
    <source>
        <strain evidence="2">JCM 12149</strain>
    </source>
</reference>
<dbReference type="PIRSF" id="PIRSF020680">
    <property type="entry name" value="PhnH"/>
    <property type="match status" value="1"/>
</dbReference>
<dbReference type="InterPro" id="IPR008772">
    <property type="entry name" value="Phosphonate_metab_PhnH"/>
</dbReference>
<sequence>MAMVQTHDLQQVYRKLLHSMSRPGTISIMEENVHQSDNGLPCNHASFLTMMTLLDGEVTFHIISENQTDLYNKISEYTLAKPAPIQEADYIIALRDVSENKVIQAMEQCKIGNLIDPQLSATWIIESETLSNNGELLLTGPGIKEKEQLHTRFTKNMWQSRNEQTKEHPLGVDVIFTDDIARIACVPRTTSLSFSEVK</sequence>
<name>A0ABP3IXK8_9BACI</name>
<evidence type="ECO:0008006" key="3">
    <source>
        <dbReference type="Google" id="ProtNLM"/>
    </source>
</evidence>
<dbReference type="SUPFAM" id="SSF159709">
    <property type="entry name" value="PhnH-like"/>
    <property type="match status" value="1"/>
</dbReference>
<organism evidence="1 2">
    <name type="scientific">Lentibacillus halophilus</name>
    <dbReference type="NCBI Taxonomy" id="295065"/>
    <lineage>
        <taxon>Bacteria</taxon>
        <taxon>Bacillati</taxon>
        <taxon>Bacillota</taxon>
        <taxon>Bacilli</taxon>
        <taxon>Bacillales</taxon>
        <taxon>Bacillaceae</taxon>
        <taxon>Lentibacillus</taxon>
    </lineage>
</organism>
<dbReference type="Pfam" id="PF05845">
    <property type="entry name" value="PhnH"/>
    <property type="match status" value="1"/>
</dbReference>
<dbReference type="InterPro" id="IPR038058">
    <property type="entry name" value="PhnH-like_sp"/>
</dbReference>
<comment type="caution">
    <text evidence="1">The sequence shown here is derived from an EMBL/GenBank/DDBJ whole genome shotgun (WGS) entry which is preliminary data.</text>
</comment>
<gene>
    <name evidence="1" type="ORF">GCM10008983_05820</name>
</gene>
<dbReference type="NCBIfam" id="TIGR03292">
    <property type="entry name" value="PhnH_redo"/>
    <property type="match status" value="1"/>
</dbReference>
<keyword evidence="2" id="KW-1185">Reference proteome</keyword>
<dbReference type="RefSeq" id="WP_343751063.1">
    <property type="nucleotide sequence ID" value="NZ_BAAADM010000011.1"/>
</dbReference>
<evidence type="ECO:0000313" key="1">
    <source>
        <dbReference type="EMBL" id="GAA0432072.1"/>
    </source>
</evidence>
<dbReference type="Gene3D" id="3.40.50.11310">
    <property type="entry name" value="Bacterial phosphonate metabolism protein PhnH"/>
    <property type="match status" value="1"/>
</dbReference>
<dbReference type="EMBL" id="BAAADM010000011">
    <property type="protein sequence ID" value="GAA0432072.1"/>
    <property type="molecule type" value="Genomic_DNA"/>
</dbReference>
<proteinExistence type="predicted"/>
<evidence type="ECO:0000313" key="2">
    <source>
        <dbReference type="Proteomes" id="UP001501459"/>
    </source>
</evidence>